<protein>
    <recommendedName>
        <fullName evidence="2">Transglycosylase SLT domain-containing protein</fullName>
    </recommendedName>
</protein>
<accession>A0A1S2L7Q8</accession>
<sequence>MKIASYQHMFQLQALRNMQGNQNPSSSPFESVFSTFLEDELQKNMNEMIGHLNATNQQDTSLFLTNFKVNNNIENFTANMVQNPLPTNLSARSEKYRGLIEDAARKYDVDPKLIYSVIKHESNFNPSAKSHAGAVGLMQLMPATARGLNVQNIFDPKENIEGGTKYLRQMLDRYNGDVSLALAAYNAGPGNVDKHGGIPPFKETRNYVPKVLNTFLNA</sequence>
<dbReference type="InterPro" id="IPR023346">
    <property type="entry name" value="Lysozyme-like_dom_sf"/>
</dbReference>
<dbReference type="InterPro" id="IPR000189">
    <property type="entry name" value="Transglyc_AS"/>
</dbReference>
<dbReference type="InterPro" id="IPR008258">
    <property type="entry name" value="Transglycosylase_SLT_dom_1"/>
</dbReference>
<name>A0A1S2L7Q8_9BACI</name>
<dbReference type="GO" id="GO:0000270">
    <property type="term" value="P:peptidoglycan metabolic process"/>
    <property type="evidence" value="ECO:0007669"/>
    <property type="project" value="InterPro"/>
</dbReference>
<dbReference type="PANTHER" id="PTHR37423">
    <property type="entry name" value="SOLUBLE LYTIC MUREIN TRANSGLYCOSYLASE-RELATED"/>
    <property type="match status" value="1"/>
</dbReference>
<dbReference type="EMBL" id="LQXD01000162">
    <property type="protein sequence ID" value="OIJ08330.1"/>
    <property type="molecule type" value="Genomic_DNA"/>
</dbReference>
<dbReference type="PANTHER" id="PTHR37423:SF2">
    <property type="entry name" value="MEMBRANE-BOUND LYTIC MUREIN TRANSGLYCOSYLASE C"/>
    <property type="match status" value="1"/>
</dbReference>
<dbReference type="CDD" id="cd00254">
    <property type="entry name" value="LT-like"/>
    <property type="match status" value="1"/>
</dbReference>
<proteinExistence type="inferred from homology"/>
<dbReference type="PROSITE" id="PS00922">
    <property type="entry name" value="TRANSGLYCOSYLASE"/>
    <property type="match status" value="1"/>
</dbReference>
<dbReference type="GO" id="GO:0016020">
    <property type="term" value="C:membrane"/>
    <property type="evidence" value="ECO:0007669"/>
    <property type="project" value="InterPro"/>
</dbReference>
<dbReference type="Gene3D" id="1.10.530.10">
    <property type="match status" value="1"/>
</dbReference>
<dbReference type="GO" id="GO:0008933">
    <property type="term" value="F:peptidoglycan lytic transglycosylase activity"/>
    <property type="evidence" value="ECO:0007669"/>
    <property type="project" value="InterPro"/>
</dbReference>
<evidence type="ECO:0000313" key="3">
    <source>
        <dbReference type="EMBL" id="OIJ08330.1"/>
    </source>
</evidence>
<evidence type="ECO:0000259" key="2">
    <source>
        <dbReference type="Pfam" id="PF01464"/>
    </source>
</evidence>
<dbReference type="RefSeq" id="WP_071318517.1">
    <property type="nucleotide sequence ID" value="NZ_CP063356.2"/>
</dbReference>
<dbReference type="AlphaFoldDB" id="A0A1S2L7Q8"/>
<organism evidence="3">
    <name type="scientific">Anaerobacillus isosaccharinicus</name>
    <dbReference type="NCBI Taxonomy" id="1532552"/>
    <lineage>
        <taxon>Bacteria</taxon>
        <taxon>Bacillati</taxon>
        <taxon>Bacillota</taxon>
        <taxon>Bacilli</taxon>
        <taxon>Bacillales</taxon>
        <taxon>Bacillaceae</taxon>
        <taxon>Anaerobacillus</taxon>
    </lineage>
</organism>
<comment type="similarity">
    <text evidence="1">Belongs to the transglycosylase Slt family.</text>
</comment>
<evidence type="ECO:0000256" key="1">
    <source>
        <dbReference type="ARBA" id="ARBA00007734"/>
    </source>
</evidence>
<reference evidence="3" key="1">
    <citation type="submission" date="2016-10" db="EMBL/GenBank/DDBJ databases">
        <title>Draft genome sequences of four alkaliphilic bacteria belonging to the Anaerobacillus genus.</title>
        <authorList>
            <person name="Bassil N.M."/>
            <person name="Lloyd J.R."/>
        </authorList>
    </citation>
    <scope>NUCLEOTIDE SEQUENCE [LARGE SCALE GENOMIC DNA]</scope>
    <source>
        <strain evidence="3">NB2006</strain>
    </source>
</reference>
<dbReference type="Pfam" id="PF01464">
    <property type="entry name" value="SLT"/>
    <property type="match status" value="1"/>
</dbReference>
<feature type="domain" description="Transglycosylase SLT" evidence="2">
    <location>
        <begin position="99"/>
        <end position="207"/>
    </location>
</feature>
<gene>
    <name evidence="3" type="ORF">AWH56_18910</name>
</gene>
<dbReference type="SUPFAM" id="SSF53955">
    <property type="entry name" value="Lysozyme-like"/>
    <property type="match status" value="1"/>
</dbReference>
<comment type="caution">
    <text evidence="3">The sequence shown here is derived from an EMBL/GenBank/DDBJ whole genome shotgun (WGS) entry which is preliminary data.</text>
</comment>